<evidence type="ECO:0000313" key="2">
    <source>
        <dbReference type="EMBL" id="GID14990.1"/>
    </source>
</evidence>
<dbReference type="RefSeq" id="WP_203663046.1">
    <property type="nucleotide sequence ID" value="NZ_BAAAZM010000012.1"/>
</dbReference>
<evidence type="ECO:0000313" key="3">
    <source>
        <dbReference type="Proteomes" id="UP000612808"/>
    </source>
</evidence>
<dbReference type="Proteomes" id="UP000612808">
    <property type="component" value="Unassembled WGS sequence"/>
</dbReference>
<reference evidence="2" key="1">
    <citation type="submission" date="2021-01" db="EMBL/GenBank/DDBJ databases">
        <title>Whole genome shotgun sequence of Actinocatenispora rupis NBRC 107355.</title>
        <authorList>
            <person name="Komaki H."/>
            <person name="Tamura T."/>
        </authorList>
    </citation>
    <scope>NUCLEOTIDE SEQUENCE</scope>
    <source>
        <strain evidence="2">NBRC 107355</strain>
    </source>
</reference>
<dbReference type="AlphaFoldDB" id="A0A8J3NFK9"/>
<evidence type="ECO:0000256" key="1">
    <source>
        <dbReference type="SAM" id="Phobius"/>
    </source>
</evidence>
<keyword evidence="1" id="KW-0812">Transmembrane</keyword>
<evidence type="ECO:0008006" key="4">
    <source>
        <dbReference type="Google" id="ProtNLM"/>
    </source>
</evidence>
<feature type="transmembrane region" description="Helical" evidence="1">
    <location>
        <begin position="142"/>
        <end position="164"/>
    </location>
</feature>
<feature type="transmembrane region" description="Helical" evidence="1">
    <location>
        <begin position="18"/>
        <end position="40"/>
    </location>
</feature>
<gene>
    <name evidence="2" type="ORF">Aru02nite_58790</name>
</gene>
<keyword evidence="1" id="KW-0472">Membrane</keyword>
<feature type="transmembrane region" description="Helical" evidence="1">
    <location>
        <begin position="242"/>
        <end position="261"/>
    </location>
</feature>
<proteinExistence type="predicted"/>
<name>A0A8J3NFK9_9ACTN</name>
<feature type="transmembrane region" description="Helical" evidence="1">
    <location>
        <begin position="176"/>
        <end position="196"/>
    </location>
</feature>
<sequence length="266" mass="27086">MTRALVTAELRRLAATRLWWVGLLVAVGFGGGLTGALALTGPEHFTPPMPGLHTATGVRLVLGMLGFTAFVPAALGTLAMTTEYRYRTVDVTFLFVPARGRVVVAKLVAYTVAGLAYGATLAVTAGLGLYGGAAARGVPLGLSASVVAGLLARIGVAMAVYTVLGVAVGALLRNQILALAVVVGYLYAGETLLMIIPGVNTLYPVLPGGALSALTGFHYVADAVAQQVPTGGIRLLPPTTGALLLLGYAAVAATVAVLAPLRRDVR</sequence>
<comment type="caution">
    <text evidence="2">The sequence shown here is derived from an EMBL/GenBank/DDBJ whole genome shotgun (WGS) entry which is preliminary data.</text>
</comment>
<organism evidence="2 3">
    <name type="scientific">Actinocatenispora rupis</name>
    <dbReference type="NCBI Taxonomy" id="519421"/>
    <lineage>
        <taxon>Bacteria</taxon>
        <taxon>Bacillati</taxon>
        <taxon>Actinomycetota</taxon>
        <taxon>Actinomycetes</taxon>
        <taxon>Micromonosporales</taxon>
        <taxon>Micromonosporaceae</taxon>
        <taxon>Actinocatenispora</taxon>
    </lineage>
</organism>
<keyword evidence="3" id="KW-1185">Reference proteome</keyword>
<accession>A0A8J3NFK9</accession>
<keyword evidence="1" id="KW-1133">Transmembrane helix</keyword>
<feature type="transmembrane region" description="Helical" evidence="1">
    <location>
        <begin position="107"/>
        <end position="130"/>
    </location>
</feature>
<feature type="transmembrane region" description="Helical" evidence="1">
    <location>
        <begin position="60"/>
        <end position="80"/>
    </location>
</feature>
<dbReference type="EMBL" id="BOMB01000035">
    <property type="protein sequence ID" value="GID14990.1"/>
    <property type="molecule type" value="Genomic_DNA"/>
</dbReference>
<protein>
    <recommendedName>
        <fullName evidence="4">ABC-type transport system involved in multi-copper enzyme maturation, permease component</fullName>
    </recommendedName>
</protein>